<dbReference type="EMBL" id="JACDTQ010003868">
    <property type="protein sequence ID" value="KAF5912025.1"/>
    <property type="molecule type" value="Genomic_DNA"/>
</dbReference>
<accession>A0A7J7E8A6</accession>
<evidence type="ECO:0000313" key="3">
    <source>
        <dbReference type="Proteomes" id="UP000551758"/>
    </source>
</evidence>
<gene>
    <name evidence="2" type="ORF">HPG69_003299</name>
</gene>
<organism evidence="2 3">
    <name type="scientific">Diceros bicornis minor</name>
    <name type="common">South-central black rhinoceros</name>
    <dbReference type="NCBI Taxonomy" id="77932"/>
    <lineage>
        <taxon>Eukaryota</taxon>
        <taxon>Metazoa</taxon>
        <taxon>Chordata</taxon>
        <taxon>Craniata</taxon>
        <taxon>Vertebrata</taxon>
        <taxon>Euteleostomi</taxon>
        <taxon>Mammalia</taxon>
        <taxon>Eutheria</taxon>
        <taxon>Laurasiatheria</taxon>
        <taxon>Perissodactyla</taxon>
        <taxon>Rhinocerotidae</taxon>
        <taxon>Diceros</taxon>
    </lineage>
</organism>
<name>A0A7J7E8A6_DICBM</name>
<proteinExistence type="predicted"/>
<comment type="caution">
    <text evidence="2">The sequence shown here is derived from an EMBL/GenBank/DDBJ whole genome shotgun (WGS) entry which is preliminary data.</text>
</comment>
<feature type="region of interest" description="Disordered" evidence="1">
    <location>
        <begin position="91"/>
        <end position="118"/>
    </location>
</feature>
<protein>
    <submittedName>
        <fullName evidence="2">Uncharacterized protein</fullName>
    </submittedName>
</protein>
<feature type="compositionally biased region" description="Low complexity" evidence="1">
    <location>
        <begin position="18"/>
        <end position="47"/>
    </location>
</feature>
<evidence type="ECO:0000256" key="1">
    <source>
        <dbReference type="SAM" id="MobiDB-lite"/>
    </source>
</evidence>
<evidence type="ECO:0000313" key="2">
    <source>
        <dbReference type="EMBL" id="KAF5912025.1"/>
    </source>
</evidence>
<feature type="compositionally biased region" description="Pro residues" evidence="1">
    <location>
        <begin position="92"/>
        <end position="107"/>
    </location>
</feature>
<reference evidence="2 3" key="1">
    <citation type="journal article" date="2020" name="Mol. Biol. Evol.">
        <title>Interspecific Gene Flow and the Evolution of Specialization in Black and White Rhinoceros.</title>
        <authorList>
            <person name="Moodley Y."/>
            <person name="Westbury M.V."/>
            <person name="Russo I.M."/>
            <person name="Gopalakrishnan S."/>
            <person name="Rakotoarivelo A."/>
            <person name="Olsen R.A."/>
            <person name="Prost S."/>
            <person name="Tunstall T."/>
            <person name="Ryder O.A."/>
            <person name="Dalen L."/>
            <person name="Bruford M.W."/>
        </authorList>
    </citation>
    <scope>NUCLEOTIDE SEQUENCE [LARGE SCALE GENOMIC DNA]</scope>
    <source>
        <strain evidence="2">SBR-YM</strain>
        <tissue evidence="2">Skin</tissue>
    </source>
</reference>
<sequence>MGEKVSEAPEPVPRSCSGRGSRTPAPAAAAASSPGASSAGSSSGSETLSEEGEPGGFSREQPPPPPPPGGALGARQPAAWAPARVVLELGVPAPPPPLPGGAAPPAPRGSSASREEQDEEMGIIAIERLGILYTPSDLILAQYQHIALGVIEIASLGMLTLFNMENKLVVSPISHRVICSCVIGEEEVVKNIDKKTIALERKNAFVYTCET</sequence>
<feature type="region of interest" description="Disordered" evidence="1">
    <location>
        <begin position="1"/>
        <end position="77"/>
    </location>
</feature>
<dbReference type="Proteomes" id="UP000551758">
    <property type="component" value="Unassembled WGS sequence"/>
</dbReference>
<dbReference type="AlphaFoldDB" id="A0A7J7E8A6"/>
<keyword evidence="3" id="KW-1185">Reference proteome</keyword>